<dbReference type="OrthoDB" id="509458at2"/>
<dbReference type="Proteomes" id="UP000010366">
    <property type="component" value="Chromosome"/>
</dbReference>
<organism evidence="1 2">
    <name type="scientific">Chamaesiphon minutus (strain ATCC 27169 / PCC 6605)</name>
    <dbReference type="NCBI Taxonomy" id="1173020"/>
    <lineage>
        <taxon>Bacteria</taxon>
        <taxon>Bacillati</taxon>
        <taxon>Cyanobacteriota</taxon>
        <taxon>Cyanophyceae</taxon>
        <taxon>Gomontiellales</taxon>
        <taxon>Chamaesiphonaceae</taxon>
        <taxon>Chamaesiphon</taxon>
    </lineage>
</organism>
<evidence type="ECO:0008006" key="3">
    <source>
        <dbReference type="Google" id="ProtNLM"/>
    </source>
</evidence>
<protein>
    <recommendedName>
        <fullName evidence="3">Outer membrane protein beta-barrel domain-containing protein</fullName>
    </recommendedName>
</protein>
<evidence type="ECO:0000313" key="2">
    <source>
        <dbReference type="Proteomes" id="UP000010366"/>
    </source>
</evidence>
<name>K9UAY6_CHAP6</name>
<dbReference type="STRING" id="1173020.Cha6605_1020"/>
<accession>K9UAY6</accession>
<gene>
    <name evidence="1" type="ORF">Cha6605_1020</name>
</gene>
<dbReference type="eggNOG" id="COG2335">
    <property type="taxonomic scope" value="Bacteria"/>
</dbReference>
<dbReference type="RefSeq" id="WP_015158447.1">
    <property type="nucleotide sequence ID" value="NC_019697.1"/>
</dbReference>
<sequence length="177" mass="17994">MSQFFTRCLQLTLGGLTSLVAVNISPVAAESAPPPENIGYQNNGYIGIGSAIGLGGNTTALGTGGVAILTKVRFSDNFSLHDATILFGGGAATSMIIVSADFPIRNDAGQTILSPFIGGGAMLRYDRGLSISPAISGGIDIPVSPNFTGTVRLNAGFPDNRNADVGILAGVGYNFGN</sequence>
<dbReference type="AlphaFoldDB" id="K9UAY6"/>
<dbReference type="KEGG" id="cmp:Cha6605_1020"/>
<evidence type="ECO:0000313" key="1">
    <source>
        <dbReference type="EMBL" id="AFY92257.1"/>
    </source>
</evidence>
<keyword evidence="2" id="KW-1185">Reference proteome</keyword>
<reference evidence="1 2" key="1">
    <citation type="submission" date="2012-05" db="EMBL/GenBank/DDBJ databases">
        <title>Finished chromosome of genome of Chamaesiphon sp. PCC 6605.</title>
        <authorList>
            <consortium name="US DOE Joint Genome Institute"/>
            <person name="Gugger M."/>
            <person name="Coursin T."/>
            <person name="Rippka R."/>
            <person name="Tandeau De Marsac N."/>
            <person name="Huntemann M."/>
            <person name="Wei C.-L."/>
            <person name="Han J."/>
            <person name="Detter J.C."/>
            <person name="Han C."/>
            <person name="Tapia R."/>
            <person name="Chen A."/>
            <person name="Kyrpides N."/>
            <person name="Mavromatis K."/>
            <person name="Markowitz V."/>
            <person name="Szeto E."/>
            <person name="Ivanova N."/>
            <person name="Pagani I."/>
            <person name="Pati A."/>
            <person name="Goodwin L."/>
            <person name="Nordberg H.P."/>
            <person name="Cantor M.N."/>
            <person name="Hua S.X."/>
            <person name="Woyke T."/>
            <person name="Kerfeld C.A."/>
        </authorList>
    </citation>
    <scope>NUCLEOTIDE SEQUENCE [LARGE SCALE GENOMIC DNA]</scope>
    <source>
        <strain evidence="2">ATCC 27169 / PCC 6605</strain>
    </source>
</reference>
<proteinExistence type="predicted"/>
<dbReference type="EMBL" id="CP003600">
    <property type="protein sequence ID" value="AFY92257.1"/>
    <property type="molecule type" value="Genomic_DNA"/>
</dbReference>
<dbReference type="HOGENOM" id="CLU_1515273_0_0_3"/>